<gene>
    <name evidence="8" type="ORF">TSTA_038190</name>
</gene>
<proteinExistence type="inferred from homology"/>
<dbReference type="OMA" id="CHTDIVV"/>
<dbReference type="CDD" id="cd08278">
    <property type="entry name" value="benzyl_alcohol_DH"/>
    <property type="match status" value="1"/>
</dbReference>
<accession>B8M8U5</accession>
<dbReference type="RefSeq" id="XP_002481042.1">
    <property type="nucleotide sequence ID" value="XM_002480997.1"/>
</dbReference>
<dbReference type="InterPro" id="IPR011032">
    <property type="entry name" value="GroES-like_sf"/>
</dbReference>
<evidence type="ECO:0000313" key="8">
    <source>
        <dbReference type="EMBL" id="EED20608.1"/>
    </source>
</evidence>
<dbReference type="HOGENOM" id="CLU_026673_14_1_1"/>
<name>B8M8U5_TALSN</name>
<dbReference type="InterPro" id="IPR020843">
    <property type="entry name" value="ER"/>
</dbReference>
<dbReference type="InterPro" id="IPR013154">
    <property type="entry name" value="ADH-like_N"/>
</dbReference>
<dbReference type="AlphaFoldDB" id="B8M8U5"/>
<dbReference type="Pfam" id="PF08240">
    <property type="entry name" value="ADH_N"/>
    <property type="match status" value="1"/>
</dbReference>
<evidence type="ECO:0000256" key="4">
    <source>
        <dbReference type="ARBA" id="ARBA00022833"/>
    </source>
</evidence>
<dbReference type="Gene3D" id="3.40.50.720">
    <property type="entry name" value="NAD(P)-binding Rossmann-like Domain"/>
    <property type="match status" value="1"/>
</dbReference>
<comment type="similarity">
    <text evidence="2 6">Belongs to the zinc-containing alcohol dehydrogenase family.</text>
</comment>
<reference evidence="9" key="1">
    <citation type="journal article" date="2015" name="Genome Announc.">
        <title>Genome sequence of the AIDS-associated pathogen Penicillium marneffei (ATCC18224) and its near taxonomic relative Talaromyces stipitatus (ATCC10500).</title>
        <authorList>
            <person name="Nierman W.C."/>
            <person name="Fedorova-Abrams N.D."/>
            <person name="Andrianopoulos A."/>
        </authorList>
    </citation>
    <scope>NUCLEOTIDE SEQUENCE [LARGE SCALE GENOMIC DNA]</scope>
    <source>
        <strain evidence="9">ATCC 10500 / CBS 375.48 / QM 6759 / NRRL 1006</strain>
    </source>
</reference>
<dbReference type="VEuPathDB" id="FungiDB:TSTA_038190"/>
<evidence type="ECO:0000256" key="1">
    <source>
        <dbReference type="ARBA" id="ARBA00001947"/>
    </source>
</evidence>
<protein>
    <submittedName>
        <fullName evidence="8">Alcohol dehydrogenase, putative</fullName>
    </submittedName>
</protein>
<evidence type="ECO:0000256" key="5">
    <source>
        <dbReference type="ARBA" id="ARBA00023002"/>
    </source>
</evidence>
<dbReference type="GO" id="GO:0008270">
    <property type="term" value="F:zinc ion binding"/>
    <property type="evidence" value="ECO:0007669"/>
    <property type="project" value="InterPro"/>
</dbReference>
<keyword evidence="5" id="KW-0560">Oxidoreductase</keyword>
<evidence type="ECO:0000256" key="3">
    <source>
        <dbReference type="ARBA" id="ARBA00022723"/>
    </source>
</evidence>
<dbReference type="EMBL" id="EQ962654">
    <property type="protein sequence ID" value="EED20608.1"/>
    <property type="molecule type" value="Genomic_DNA"/>
</dbReference>
<dbReference type="PANTHER" id="PTHR43350:SF20">
    <property type="entry name" value="ENOYL REDUCTASE (ER) DOMAIN-CONTAINING PROTEIN"/>
    <property type="match status" value="1"/>
</dbReference>
<evidence type="ECO:0000256" key="6">
    <source>
        <dbReference type="RuleBase" id="RU361277"/>
    </source>
</evidence>
<dbReference type="Pfam" id="PF00107">
    <property type="entry name" value="ADH_zinc_N"/>
    <property type="match status" value="1"/>
</dbReference>
<dbReference type="PhylomeDB" id="B8M8U5"/>
<keyword evidence="4 6" id="KW-0862">Zinc</keyword>
<dbReference type="InterPro" id="IPR002328">
    <property type="entry name" value="ADH_Zn_CS"/>
</dbReference>
<evidence type="ECO:0000313" key="9">
    <source>
        <dbReference type="Proteomes" id="UP000001745"/>
    </source>
</evidence>
<dbReference type="SUPFAM" id="SSF50129">
    <property type="entry name" value="GroES-like"/>
    <property type="match status" value="1"/>
</dbReference>
<dbReference type="PROSITE" id="PS00059">
    <property type="entry name" value="ADH_ZINC"/>
    <property type="match status" value="1"/>
</dbReference>
<keyword evidence="3 6" id="KW-0479">Metal-binding</keyword>
<keyword evidence="9" id="KW-1185">Reference proteome</keyword>
<dbReference type="SMART" id="SM00829">
    <property type="entry name" value="PKS_ER"/>
    <property type="match status" value="1"/>
</dbReference>
<dbReference type="PANTHER" id="PTHR43350">
    <property type="entry name" value="NAD-DEPENDENT ALCOHOL DEHYDROGENASE"/>
    <property type="match status" value="1"/>
</dbReference>
<organism evidence="8 9">
    <name type="scientific">Talaromyces stipitatus (strain ATCC 10500 / CBS 375.48 / QM 6759 / NRRL 1006)</name>
    <name type="common">Penicillium stipitatum</name>
    <dbReference type="NCBI Taxonomy" id="441959"/>
    <lineage>
        <taxon>Eukaryota</taxon>
        <taxon>Fungi</taxon>
        <taxon>Dikarya</taxon>
        <taxon>Ascomycota</taxon>
        <taxon>Pezizomycotina</taxon>
        <taxon>Eurotiomycetes</taxon>
        <taxon>Eurotiomycetidae</taxon>
        <taxon>Eurotiales</taxon>
        <taxon>Trichocomaceae</taxon>
        <taxon>Talaromyces</taxon>
        <taxon>Talaromyces sect. Talaromyces</taxon>
    </lineage>
</organism>
<comment type="cofactor">
    <cofactor evidence="1 6">
        <name>Zn(2+)</name>
        <dbReference type="ChEBI" id="CHEBI:29105"/>
    </cofactor>
</comment>
<dbReference type="eggNOG" id="KOG0022">
    <property type="taxonomic scope" value="Eukaryota"/>
</dbReference>
<evidence type="ECO:0000256" key="2">
    <source>
        <dbReference type="ARBA" id="ARBA00008072"/>
    </source>
</evidence>
<dbReference type="GeneID" id="8102194"/>
<sequence>MSSCAAQLYKMAIDTLAYVVESKDAPFVLRTVVLDDLQPSEVLVEIKYTGLCHTDVVVQEGGMPIGHFPAVLGHEGIGIVKQVGTDVKDKNLKPGDTVILSFRSCGECKACLNDRHGSCPRVTELSFLSTARADGSSPISLPDGTPVHGQFFGQSSLSKMAVVTEKSVVKVPAETSPADLQYLAPFSCGYLTGAGTVLNEFRPDADSTIAIVGMGPVGFAALLTAKAIGVKNLVALDIVDSKLEIAAQLTGARTINNSSGSSTNASGESLSEKILATYPKGIDYILDTSGRAPLLQDSVKALAHGGTLALVGVPPPTATIEVNALNLLTSCKRIIGVIEGSANPKKVIPHLIELFNQGKFPVQQLTKIYPANRLDEAIEDVKRGKVVKVVLSWEGM</sequence>
<dbReference type="STRING" id="441959.B8M8U5"/>
<feature type="domain" description="Enoyl reductase (ER)" evidence="7">
    <location>
        <begin position="23"/>
        <end position="391"/>
    </location>
</feature>
<dbReference type="InParanoid" id="B8M8U5"/>
<dbReference type="SUPFAM" id="SSF51735">
    <property type="entry name" value="NAD(P)-binding Rossmann-fold domains"/>
    <property type="match status" value="1"/>
</dbReference>
<dbReference type="Gene3D" id="3.90.180.10">
    <property type="entry name" value="Medium-chain alcohol dehydrogenases, catalytic domain"/>
    <property type="match status" value="1"/>
</dbReference>
<dbReference type="InterPro" id="IPR036291">
    <property type="entry name" value="NAD(P)-bd_dom_sf"/>
</dbReference>
<dbReference type="OrthoDB" id="1560166at2759"/>
<dbReference type="InterPro" id="IPR013149">
    <property type="entry name" value="ADH-like_C"/>
</dbReference>
<dbReference type="Proteomes" id="UP000001745">
    <property type="component" value="Unassembled WGS sequence"/>
</dbReference>
<evidence type="ECO:0000259" key="7">
    <source>
        <dbReference type="SMART" id="SM00829"/>
    </source>
</evidence>
<dbReference type="GO" id="GO:0016491">
    <property type="term" value="F:oxidoreductase activity"/>
    <property type="evidence" value="ECO:0007669"/>
    <property type="project" value="UniProtKB-KW"/>
</dbReference>